<evidence type="ECO:0000256" key="13">
    <source>
        <dbReference type="ARBA" id="ARBA00044632"/>
    </source>
</evidence>
<dbReference type="Gene3D" id="1.10.340.30">
    <property type="entry name" value="Hypothetical protein, domain 2"/>
    <property type="match status" value="1"/>
</dbReference>
<comment type="cofactor">
    <cofactor evidence="1">
        <name>[4Fe-4S] cluster</name>
        <dbReference type="ChEBI" id="CHEBI:49883"/>
    </cofactor>
</comment>
<evidence type="ECO:0000259" key="14">
    <source>
        <dbReference type="SMART" id="SM00478"/>
    </source>
</evidence>
<evidence type="ECO:0000256" key="10">
    <source>
        <dbReference type="ARBA" id="ARBA00023204"/>
    </source>
</evidence>
<dbReference type="GO" id="GO:0051539">
    <property type="term" value="F:4 iron, 4 sulfur cluster binding"/>
    <property type="evidence" value="ECO:0007669"/>
    <property type="project" value="UniProtKB-KW"/>
</dbReference>
<dbReference type="SMART" id="SM00525">
    <property type="entry name" value="FES"/>
    <property type="match status" value="1"/>
</dbReference>
<reference evidence="16" key="1">
    <citation type="submission" date="2011-05" db="EMBL/GenBank/DDBJ databases">
        <title>The genome sequence of Vittaforma corneae strain ATCC 50505.</title>
        <authorList>
            <consortium name="The Broad Institute Genome Sequencing Platform"/>
            <person name="Cuomo C."/>
            <person name="Didier E."/>
            <person name="Bowers L."/>
            <person name="Young S.K."/>
            <person name="Zeng Q."/>
            <person name="Gargeya S."/>
            <person name="Fitzgerald M."/>
            <person name="Haas B."/>
            <person name="Abouelleil A."/>
            <person name="Alvarado L."/>
            <person name="Arachchi H.M."/>
            <person name="Berlin A."/>
            <person name="Chapman S.B."/>
            <person name="Gearin G."/>
            <person name="Goldberg J."/>
            <person name="Griggs A."/>
            <person name="Gujja S."/>
            <person name="Hansen M."/>
            <person name="Heiman D."/>
            <person name="Howarth C."/>
            <person name="Larimer J."/>
            <person name="Lui A."/>
            <person name="MacDonald P.J.P."/>
            <person name="McCowen C."/>
            <person name="Montmayeur A."/>
            <person name="Murphy C."/>
            <person name="Neiman D."/>
            <person name="Pearson M."/>
            <person name="Priest M."/>
            <person name="Roberts A."/>
            <person name="Saif S."/>
            <person name="Shea T."/>
            <person name="Sisk P."/>
            <person name="Stolte C."/>
            <person name="Sykes S."/>
            <person name="Wortman J."/>
            <person name="Nusbaum C."/>
            <person name="Birren B."/>
        </authorList>
    </citation>
    <scope>NUCLEOTIDE SEQUENCE [LARGE SCALE GENOMIC DNA]</scope>
    <source>
        <strain evidence="16">ATCC 50505</strain>
    </source>
</reference>
<dbReference type="OrthoDB" id="2099276at2759"/>
<dbReference type="GeneID" id="19881355"/>
<dbReference type="InterPro" id="IPR003265">
    <property type="entry name" value="HhH-GPD_domain"/>
</dbReference>
<keyword evidence="4" id="KW-0004">4Fe-4S</keyword>
<dbReference type="AlphaFoldDB" id="L2GNP5"/>
<evidence type="ECO:0000256" key="5">
    <source>
        <dbReference type="ARBA" id="ARBA00022723"/>
    </source>
</evidence>
<dbReference type="InterPro" id="IPR011257">
    <property type="entry name" value="DNA_glycosylase"/>
</dbReference>
<dbReference type="GO" id="GO:0005634">
    <property type="term" value="C:nucleus"/>
    <property type="evidence" value="ECO:0007669"/>
    <property type="project" value="TreeGrafter"/>
</dbReference>
<evidence type="ECO:0000313" key="15">
    <source>
        <dbReference type="EMBL" id="ELA42239.1"/>
    </source>
</evidence>
<dbReference type="GO" id="GO:0006289">
    <property type="term" value="P:nucleotide-excision repair"/>
    <property type="evidence" value="ECO:0007669"/>
    <property type="project" value="TreeGrafter"/>
</dbReference>
<comment type="catalytic activity">
    <reaction evidence="13">
        <text>2'-deoxyribonucleotide-(2'-deoxyribose 5'-phosphate)-2'-deoxyribonucleotide-DNA = a 3'-end 2'-deoxyribonucleotide-(2,3-dehydro-2,3-deoxyribose 5'-phosphate)-DNA + a 5'-end 5'-phospho-2'-deoxyribonucleoside-DNA + H(+)</text>
        <dbReference type="Rhea" id="RHEA:66592"/>
        <dbReference type="Rhea" id="RHEA-COMP:13180"/>
        <dbReference type="Rhea" id="RHEA-COMP:16897"/>
        <dbReference type="Rhea" id="RHEA-COMP:17067"/>
        <dbReference type="ChEBI" id="CHEBI:15378"/>
        <dbReference type="ChEBI" id="CHEBI:136412"/>
        <dbReference type="ChEBI" id="CHEBI:157695"/>
        <dbReference type="ChEBI" id="CHEBI:167181"/>
        <dbReference type="EC" id="4.2.99.18"/>
    </reaction>
</comment>
<evidence type="ECO:0000256" key="3">
    <source>
        <dbReference type="ARBA" id="ARBA00012720"/>
    </source>
</evidence>
<dbReference type="FunFam" id="1.10.340.30:FF:000001">
    <property type="entry name" value="Endonuclease III"/>
    <property type="match status" value="1"/>
</dbReference>
<keyword evidence="9" id="KW-0411">Iron-sulfur</keyword>
<keyword evidence="10" id="KW-0234">DNA repair</keyword>
<dbReference type="FunCoup" id="L2GNP5">
    <property type="interactions" value="63"/>
</dbReference>
<dbReference type="Pfam" id="PF00730">
    <property type="entry name" value="HhH-GPD"/>
    <property type="match status" value="1"/>
</dbReference>
<dbReference type="RefSeq" id="XP_007604090.1">
    <property type="nucleotide sequence ID" value="XM_007604028.1"/>
</dbReference>
<dbReference type="InterPro" id="IPR000445">
    <property type="entry name" value="HhH_motif"/>
</dbReference>
<dbReference type="OMA" id="WQQFTHL"/>
<organism evidence="15 16">
    <name type="scientific">Vittaforma corneae (strain ATCC 50505)</name>
    <name type="common">Microsporidian parasite</name>
    <name type="synonym">Nosema corneum</name>
    <dbReference type="NCBI Taxonomy" id="993615"/>
    <lineage>
        <taxon>Eukaryota</taxon>
        <taxon>Fungi</taxon>
        <taxon>Fungi incertae sedis</taxon>
        <taxon>Microsporidia</taxon>
        <taxon>Nosematidae</taxon>
        <taxon>Vittaforma</taxon>
    </lineage>
</organism>
<dbReference type="InterPro" id="IPR023170">
    <property type="entry name" value="HhH_base_excis_C"/>
</dbReference>
<dbReference type="GO" id="GO:0000703">
    <property type="term" value="F:oxidized pyrimidine nucleobase lesion DNA N-glycosylase activity"/>
    <property type="evidence" value="ECO:0007669"/>
    <property type="project" value="TreeGrafter"/>
</dbReference>
<keyword evidence="8" id="KW-0408">Iron</keyword>
<dbReference type="EC" id="4.2.99.18" evidence="3"/>
<keyword evidence="6" id="KW-0227">DNA damage</keyword>
<dbReference type="EMBL" id="JH370133">
    <property type="protein sequence ID" value="ELA42239.1"/>
    <property type="molecule type" value="Genomic_DNA"/>
</dbReference>
<dbReference type="InterPro" id="IPR003651">
    <property type="entry name" value="Endonuclease3_FeS-loop_motif"/>
</dbReference>
<dbReference type="GO" id="GO:0003677">
    <property type="term" value="F:DNA binding"/>
    <property type="evidence" value="ECO:0007669"/>
    <property type="project" value="InterPro"/>
</dbReference>
<dbReference type="CDD" id="cd00056">
    <property type="entry name" value="ENDO3c"/>
    <property type="match status" value="1"/>
</dbReference>
<dbReference type="GO" id="GO:0006285">
    <property type="term" value="P:base-excision repair, AP site formation"/>
    <property type="evidence" value="ECO:0007669"/>
    <property type="project" value="UniProtKB-ARBA"/>
</dbReference>
<dbReference type="InParanoid" id="L2GNP5"/>
<protein>
    <recommendedName>
        <fullName evidence="3">DNA-(apurinic or apyrimidinic site) lyase</fullName>
        <ecNumber evidence="3">4.2.99.18</ecNumber>
    </recommendedName>
</protein>
<keyword evidence="5" id="KW-0479">Metal-binding</keyword>
<dbReference type="InterPro" id="IPR004035">
    <property type="entry name" value="Endouclease-III_FeS-bd_BS"/>
</dbReference>
<gene>
    <name evidence="15" type="ORF">VICG_00638</name>
</gene>
<dbReference type="HOGENOM" id="CLU_012862_4_2_1"/>
<keyword evidence="11" id="KW-0456">Lyase</keyword>
<feature type="domain" description="HhH-GPD" evidence="14">
    <location>
        <begin position="45"/>
        <end position="191"/>
    </location>
</feature>
<keyword evidence="12" id="KW-0326">Glycosidase</keyword>
<evidence type="ECO:0000256" key="4">
    <source>
        <dbReference type="ARBA" id="ARBA00022485"/>
    </source>
</evidence>
<dbReference type="Proteomes" id="UP000011082">
    <property type="component" value="Unassembled WGS sequence"/>
</dbReference>
<dbReference type="Pfam" id="PF00633">
    <property type="entry name" value="HHH"/>
    <property type="match status" value="1"/>
</dbReference>
<dbReference type="PANTHER" id="PTHR43286:SF1">
    <property type="entry name" value="ENDONUCLEASE III-LIKE PROTEIN 1"/>
    <property type="match status" value="1"/>
</dbReference>
<dbReference type="GO" id="GO:0046872">
    <property type="term" value="F:metal ion binding"/>
    <property type="evidence" value="ECO:0007669"/>
    <property type="project" value="UniProtKB-KW"/>
</dbReference>
<proteinExistence type="inferred from homology"/>
<evidence type="ECO:0000256" key="1">
    <source>
        <dbReference type="ARBA" id="ARBA00001966"/>
    </source>
</evidence>
<evidence type="ECO:0000313" key="16">
    <source>
        <dbReference type="Proteomes" id="UP000011082"/>
    </source>
</evidence>
<accession>L2GNP5</accession>
<dbReference type="Pfam" id="PF10576">
    <property type="entry name" value="EndIII_4Fe-2S"/>
    <property type="match status" value="1"/>
</dbReference>
<dbReference type="STRING" id="993615.L2GNP5"/>
<sequence>MDLYFEIKKQRDKLEAPVDSMGSSCVGHAYPKDIKNFQILVFLLLSSQTKDEITYSAIESLNGTLGILTPENVLNSREEDVSKCLKKVGFHNKKLKFLYEISRKVKDKMPETFEELLKLPGVGKKMANLYLNHALGRNEGISVDTHVHRVSNRIGLVCTKDPEHTRRALESIFDRDEWPEVNRVFVGFGQMICKAIKPKCGECSVQDRCPYYNMVIASKNNKVNSKVNGSNTSS</sequence>
<dbReference type="SMART" id="SM00478">
    <property type="entry name" value="ENDO3c"/>
    <property type="match status" value="1"/>
</dbReference>
<evidence type="ECO:0000256" key="2">
    <source>
        <dbReference type="ARBA" id="ARBA00008343"/>
    </source>
</evidence>
<evidence type="ECO:0000256" key="11">
    <source>
        <dbReference type="ARBA" id="ARBA00023239"/>
    </source>
</evidence>
<evidence type="ECO:0000256" key="12">
    <source>
        <dbReference type="ARBA" id="ARBA00023295"/>
    </source>
</evidence>
<evidence type="ECO:0000256" key="8">
    <source>
        <dbReference type="ARBA" id="ARBA00023004"/>
    </source>
</evidence>
<evidence type="ECO:0000256" key="6">
    <source>
        <dbReference type="ARBA" id="ARBA00022763"/>
    </source>
</evidence>
<evidence type="ECO:0000256" key="7">
    <source>
        <dbReference type="ARBA" id="ARBA00022801"/>
    </source>
</evidence>
<dbReference type="VEuPathDB" id="MicrosporidiaDB:VICG_00638"/>
<keyword evidence="7" id="KW-0378">Hydrolase</keyword>
<dbReference type="PROSITE" id="PS00764">
    <property type="entry name" value="ENDONUCLEASE_III_1"/>
    <property type="match status" value="1"/>
</dbReference>
<dbReference type="GO" id="GO:0140078">
    <property type="term" value="F:class I DNA-(apurinic or apyrimidinic site) endonuclease activity"/>
    <property type="evidence" value="ECO:0007669"/>
    <property type="project" value="UniProtKB-EC"/>
</dbReference>
<dbReference type="PANTHER" id="PTHR43286">
    <property type="entry name" value="ENDONUCLEASE III-LIKE PROTEIN 1"/>
    <property type="match status" value="1"/>
</dbReference>
<evidence type="ECO:0000256" key="9">
    <source>
        <dbReference type="ARBA" id="ARBA00023014"/>
    </source>
</evidence>
<comment type="similarity">
    <text evidence="2">Belongs to the Nth/MutY family.</text>
</comment>
<name>L2GNP5_VITCO</name>
<keyword evidence="16" id="KW-1185">Reference proteome</keyword>
<dbReference type="Gene3D" id="1.10.1670.10">
    <property type="entry name" value="Helix-hairpin-Helix base-excision DNA repair enzymes (C-terminal)"/>
    <property type="match status" value="1"/>
</dbReference>
<dbReference type="SUPFAM" id="SSF48150">
    <property type="entry name" value="DNA-glycosylase"/>
    <property type="match status" value="1"/>
</dbReference>